<dbReference type="InterPro" id="IPR034768">
    <property type="entry name" value="4FE4S_WBL"/>
</dbReference>
<evidence type="ECO:0000259" key="2">
    <source>
        <dbReference type="PROSITE" id="PS51674"/>
    </source>
</evidence>
<keyword evidence="4" id="KW-1185">Reference proteome</keyword>
<protein>
    <recommendedName>
        <fullName evidence="2">4Fe-4S Wbl-type domain-containing protein</fullName>
    </recommendedName>
</protein>
<evidence type="ECO:0000313" key="4">
    <source>
        <dbReference type="Proteomes" id="UP001230328"/>
    </source>
</evidence>
<sequence length="193" mass="21762">MRSRIRTRDAVSALADERIPFPHTEHPTPCQDDPALFAFEEVADRLQRTKTIARAKLACSGCPVVQGCLKWALANPSLTPRGVWAATTPGKRGALRNGLVQRLGDDWVGVVADQDRRREQQQATPAVPPTVREQMLARLELELIPTRPQPYEPWREPLTPQRRADNRRLLERALAGKAPRRGRRRPPKPRSAP</sequence>
<feature type="region of interest" description="Disordered" evidence="1">
    <location>
        <begin position="148"/>
        <end position="193"/>
    </location>
</feature>
<dbReference type="Pfam" id="PF02467">
    <property type="entry name" value="Whib"/>
    <property type="match status" value="1"/>
</dbReference>
<accession>A0ABU0TCL2</accession>
<organism evidence="3 4">
    <name type="scientific">Streptomyces umbrinus</name>
    <dbReference type="NCBI Taxonomy" id="67370"/>
    <lineage>
        <taxon>Bacteria</taxon>
        <taxon>Bacillati</taxon>
        <taxon>Actinomycetota</taxon>
        <taxon>Actinomycetes</taxon>
        <taxon>Kitasatosporales</taxon>
        <taxon>Streptomycetaceae</taxon>
        <taxon>Streptomyces</taxon>
        <taxon>Streptomyces phaeochromogenes group</taxon>
    </lineage>
</organism>
<evidence type="ECO:0000313" key="3">
    <source>
        <dbReference type="EMBL" id="MDQ1033560.1"/>
    </source>
</evidence>
<feature type="domain" description="4Fe-4S Wbl-type" evidence="2">
    <location>
        <begin position="29"/>
        <end position="94"/>
    </location>
</feature>
<evidence type="ECO:0000256" key="1">
    <source>
        <dbReference type="SAM" id="MobiDB-lite"/>
    </source>
</evidence>
<dbReference type="RefSeq" id="WP_307532307.1">
    <property type="nucleotide sequence ID" value="NZ_JAUSZI010000003.1"/>
</dbReference>
<dbReference type="EMBL" id="JAUSZI010000003">
    <property type="protein sequence ID" value="MDQ1033560.1"/>
    <property type="molecule type" value="Genomic_DNA"/>
</dbReference>
<name>A0ABU0TCL2_9ACTN</name>
<feature type="compositionally biased region" description="Basic residues" evidence="1">
    <location>
        <begin position="178"/>
        <end position="193"/>
    </location>
</feature>
<feature type="compositionally biased region" description="Basic and acidic residues" evidence="1">
    <location>
        <begin position="162"/>
        <end position="171"/>
    </location>
</feature>
<gene>
    <name evidence="3" type="ORF">QF035_011229</name>
</gene>
<comment type="caution">
    <text evidence="3">The sequence shown here is derived from an EMBL/GenBank/DDBJ whole genome shotgun (WGS) entry which is preliminary data.</text>
</comment>
<dbReference type="Proteomes" id="UP001230328">
    <property type="component" value="Unassembled WGS sequence"/>
</dbReference>
<dbReference type="PROSITE" id="PS51674">
    <property type="entry name" value="4FE4S_WBL"/>
    <property type="match status" value="1"/>
</dbReference>
<reference evidence="3 4" key="1">
    <citation type="submission" date="2023-07" db="EMBL/GenBank/DDBJ databases">
        <title>Comparative genomics of wheat-associated soil bacteria to identify genetic determinants of phenazine resistance.</title>
        <authorList>
            <person name="Mouncey N."/>
        </authorList>
    </citation>
    <scope>NUCLEOTIDE SEQUENCE [LARGE SCALE GENOMIC DNA]</scope>
    <source>
        <strain evidence="3 4">V2I4</strain>
    </source>
</reference>
<proteinExistence type="predicted"/>